<evidence type="ECO:0000313" key="2">
    <source>
        <dbReference type="Proteomes" id="UP000005203"/>
    </source>
</evidence>
<dbReference type="Proteomes" id="UP000005203">
    <property type="component" value="Linkage group LG3"/>
</dbReference>
<sequence length="161" mass="18165">MLPGKNALPILSYLKLSHRSRHFHTDDDLEYRLPAYIENVSARCIPKRGGGNLEEEIWPIPSLEGSRDLEYRGRRKVIVLDPKDPCVSTEEESAAASYFDRVAGRHVGDNEALGSASDADHRSCDNYGETRLRRLTFTGSNFPRIPGTLRGRNTDILKRVK</sequence>
<reference evidence="3" key="2">
    <citation type="submission" date="2025-04" db="UniProtKB">
        <authorList>
            <consortium name="RefSeq"/>
        </authorList>
    </citation>
    <scope>IDENTIFICATION</scope>
    <source>
        <strain evidence="3">DH4</strain>
        <tissue evidence="3">Whole body</tissue>
    </source>
</reference>
<organism evidence="1">
    <name type="scientific">Apis mellifera</name>
    <name type="common">Honeybee</name>
    <dbReference type="NCBI Taxonomy" id="7460"/>
    <lineage>
        <taxon>Eukaryota</taxon>
        <taxon>Metazoa</taxon>
        <taxon>Ecdysozoa</taxon>
        <taxon>Arthropoda</taxon>
        <taxon>Hexapoda</taxon>
        <taxon>Insecta</taxon>
        <taxon>Pterygota</taxon>
        <taxon>Neoptera</taxon>
        <taxon>Endopterygota</taxon>
        <taxon>Hymenoptera</taxon>
        <taxon>Apocrita</taxon>
        <taxon>Aculeata</taxon>
        <taxon>Apoidea</taxon>
        <taxon>Anthophila</taxon>
        <taxon>Apidae</taxon>
        <taxon>Apis</taxon>
    </lineage>
</organism>
<accession>A0A8B6YTP7</accession>
<name>A0A7M7LMB3_APIME</name>
<protein>
    <submittedName>
        <fullName evidence="3">Uncharacterized protein LOC100578165 isoform X2</fullName>
    </submittedName>
</protein>
<reference evidence="1" key="1">
    <citation type="submission" date="2021-01" db="UniProtKB">
        <authorList>
            <consortium name="EnsemblMetazoa"/>
        </authorList>
    </citation>
    <scope>IDENTIFICATION</scope>
    <source>
        <strain evidence="1">DH4</strain>
    </source>
</reference>
<keyword evidence="2" id="KW-1185">Reference proteome</keyword>
<dbReference type="AlphaFoldDB" id="A0A7M7LMB3"/>
<dbReference type="EnsemblMetazoa" id="XM_006559773">
    <property type="protein sequence ID" value="XP_006559836"/>
    <property type="gene ID" value="LOC100578165"/>
</dbReference>
<proteinExistence type="predicted"/>
<accession>A0A7M7LMB3</accession>
<evidence type="ECO:0000313" key="3">
    <source>
        <dbReference type="RefSeq" id="XP_006559836.1"/>
    </source>
</evidence>
<evidence type="ECO:0000313" key="1">
    <source>
        <dbReference type="EnsemblMetazoa" id="XP_006559836"/>
    </source>
</evidence>
<dbReference type="GeneID" id="100578165"/>
<gene>
    <name evidence="3" type="primary">LOC100578165</name>
</gene>
<dbReference type="RefSeq" id="XP_006559836.1">
    <property type="nucleotide sequence ID" value="XM_006559773.3"/>
</dbReference>